<dbReference type="Proteomes" id="UP001328107">
    <property type="component" value="Unassembled WGS sequence"/>
</dbReference>
<evidence type="ECO:0000313" key="1">
    <source>
        <dbReference type="EMBL" id="GMR60851.1"/>
    </source>
</evidence>
<dbReference type="EMBL" id="BTRK01000006">
    <property type="protein sequence ID" value="GMR60851.1"/>
    <property type="molecule type" value="Genomic_DNA"/>
</dbReference>
<evidence type="ECO:0000313" key="2">
    <source>
        <dbReference type="Proteomes" id="UP001328107"/>
    </source>
</evidence>
<comment type="caution">
    <text evidence="1">The sequence shown here is derived from an EMBL/GenBank/DDBJ whole genome shotgun (WGS) entry which is preliminary data.</text>
</comment>
<reference evidence="2" key="1">
    <citation type="submission" date="2022-10" db="EMBL/GenBank/DDBJ databases">
        <title>Genome assembly of Pristionchus species.</title>
        <authorList>
            <person name="Yoshida K."/>
            <person name="Sommer R.J."/>
        </authorList>
    </citation>
    <scope>NUCLEOTIDE SEQUENCE [LARGE SCALE GENOMIC DNA]</scope>
    <source>
        <strain evidence="2">RS5460</strain>
    </source>
</reference>
<name>A0AAN5DD67_9BILA</name>
<organism evidence="1 2">
    <name type="scientific">Pristionchus mayeri</name>
    <dbReference type="NCBI Taxonomy" id="1317129"/>
    <lineage>
        <taxon>Eukaryota</taxon>
        <taxon>Metazoa</taxon>
        <taxon>Ecdysozoa</taxon>
        <taxon>Nematoda</taxon>
        <taxon>Chromadorea</taxon>
        <taxon>Rhabditida</taxon>
        <taxon>Rhabditina</taxon>
        <taxon>Diplogasteromorpha</taxon>
        <taxon>Diplogasteroidea</taxon>
        <taxon>Neodiplogasteridae</taxon>
        <taxon>Pristionchus</taxon>
    </lineage>
</organism>
<feature type="non-terminal residue" evidence="1">
    <location>
        <position position="1"/>
    </location>
</feature>
<keyword evidence="2" id="KW-1185">Reference proteome</keyword>
<accession>A0AAN5DD67</accession>
<gene>
    <name evidence="1" type="ORF">PMAYCL1PPCAC_31046</name>
</gene>
<feature type="non-terminal residue" evidence="1">
    <location>
        <position position="101"/>
    </location>
</feature>
<protein>
    <submittedName>
        <fullName evidence="1">Uncharacterized protein</fullName>
    </submittedName>
</protein>
<dbReference type="AlphaFoldDB" id="A0AAN5DD67"/>
<proteinExistence type="predicted"/>
<sequence length="101" mass="10751">SPSVSCSKRITSCTPVQWKSCTGFFSNVTCLYSRSLMAATNTLTTSLGSRANSPINCPSGESFIDLIFDPVMSASLGIRVEEAIAISSELRSKSFMTTGIV</sequence>